<dbReference type="InterPro" id="IPR003399">
    <property type="entry name" value="Mce/MlaD"/>
</dbReference>
<evidence type="ECO:0008006" key="6">
    <source>
        <dbReference type="Google" id="ProtNLM"/>
    </source>
</evidence>
<dbReference type="EMBL" id="BAAAMR010000001">
    <property type="protein sequence ID" value="GAA2118805.1"/>
    <property type="molecule type" value="Genomic_DNA"/>
</dbReference>
<dbReference type="NCBIfam" id="TIGR00996">
    <property type="entry name" value="Mtu_fam_mce"/>
    <property type="match status" value="1"/>
</dbReference>
<feature type="domain" description="Mammalian cell entry C-terminal" evidence="3">
    <location>
        <begin position="120"/>
        <end position="296"/>
    </location>
</feature>
<dbReference type="RefSeq" id="WP_344260308.1">
    <property type="nucleotide sequence ID" value="NZ_BAAAMR010000001.1"/>
</dbReference>
<evidence type="ECO:0000259" key="2">
    <source>
        <dbReference type="Pfam" id="PF02470"/>
    </source>
</evidence>
<evidence type="ECO:0000313" key="4">
    <source>
        <dbReference type="EMBL" id="GAA2118805.1"/>
    </source>
</evidence>
<dbReference type="PANTHER" id="PTHR33371:SF15">
    <property type="entry name" value="LIPOPROTEIN LPRN"/>
    <property type="match status" value="1"/>
</dbReference>
<feature type="domain" description="Mce/MlaD" evidence="2">
    <location>
        <begin position="32"/>
        <end position="109"/>
    </location>
</feature>
<name>A0ABP5JJB7_9ACTN</name>
<dbReference type="InterPro" id="IPR005693">
    <property type="entry name" value="Mce"/>
</dbReference>
<keyword evidence="1" id="KW-0732">Signal</keyword>
<dbReference type="PANTHER" id="PTHR33371">
    <property type="entry name" value="INTERMEMBRANE PHOSPHOLIPID TRANSPORT SYSTEM BINDING PROTEIN MLAD-RELATED"/>
    <property type="match status" value="1"/>
</dbReference>
<dbReference type="Proteomes" id="UP001501020">
    <property type="component" value="Unassembled WGS sequence"/>
</dbReference>
<sequence length="339" mass="35863">MRPFLLAGALVLCGLLCGCSIQTLHAPKGPLSLTADFTDVQNLVTGHSVKVADVAVGSVTKISLVDTGQGYRSRVTMSIKDGVHIPAGTTAKVTTTSLLGENYVQLQPPPGRALDQGPFLADHARIAETTTSPGFEDIVGKAAPLVGALADGDAPGLVNTMGTAFAGRGPELNAMIVNADTLLKTFGERRAELGRAVDDLAELGSSLAAHEDSLKRLPGRLADATKLLADDRQKILTAVHSLSDLARTVNDTVLIGHTDQLRRLLEQMGPTFQVLASDKTRLGDLINRVQEFVSRMPRQVYNGQLLTYPVLDFNGSATRGGGRSPSSLADLVRMLGPQR</sequence>
<dbReference type="PROSITE" id="PS51257">
    <property type="entry name" value="PROKAR_LIPOPROTEIN"/>
    <property type="match status" value="1"/>
</dbReference>
<protein>
    <recommendedName>
        <fullName evidence="6">MCE family protein</fullName>
    </recommendedName>
</protein>
<dbReference type="Pfam" id="PF02470">
    <property type="entry name" value="MlaD"/>
    <property type="match status" value="1"/>
</dbReference>
<evidence type="ECO:0000259" key="3">
    <source>
        <dbReference type="Pfam" id="PF11887"/>
    </source>
</evidence>
<feature type="chain" id="PRO_5045352287" description="MCE family protein" evidence="1">
    <location>
        <begin position="26"/>
        <end position="339"/>
    </location>
</feature>
<keyword evidence="5" id="KW-1185">Reference proteome</keyword>
<evidence type="ECO:0000313" key="5">
    <source>
        <dbReference type="Proteomes" id="UP001501020"/>
    </source>
</evidence>
<organism evidence="4 5">
    <name type="scientific">Actinomadura napierensis</name>
    <dbReference type="NCBI Taxonomy" id="267854"/>
    <lineage>
        <taxon>Bacteria</taxon>
        <taxon>Bacillati</taxon>
        <taxon>Actinomycetota</taxon>
        <taxon>Actinomycetes</taxon>
        <taxon>Streptosporangiales</taxon>
        <taxon>Thermomonosporaceae</taxon>
        <taxon>Actinomadura</taxon>
    </lineage>
</organism>
<reference evidence="5" key="1">
    <citation type="journal article" date="2019" name="Int. J. Syst. Evol. Microbiol.">
        <title>The Global Catalogue of Microorganisms (GCM) 10K type strain sequencing project: providing services to taxonomists for standard genome sequencing and annotation.</title>
        <authorList>
            <consortium name="The Broad Institute Genomics Platform"/>
            <consortium name="The Broad Institute Genome Sequencing Center for Infectious Disease"/>
            <person name="Wu L."/>
            <person name="Ma J."/>
        </authorList>
    </citation>
    <scope>NUCLEOTIDE SEQUENCE [LARGE SCALE GENOMIC DNA]</scope>
    <source>
        <strain evidence="5">JCM 13850</strain>
    </source>
</reference>
<evidence type="ECO:0000256" key="1">
    <source>
        <dbReference type="SAM" id="SignalP"/>
    </source>
</evidence>
<proteinExistence type="predicted"/>
<accession>A0ABP5JJB7</accession>
<dbReference type="InterPro" id="IPR052336">
    <property type="entry name" value="MlaD_Phospholipid_Transporter"/>
</dbReference>
<feature type="signal peptide" evidence="1">
    <location>
        <begin position="1"/>
        <end position="25"/>
    </location>
</feature>
<gene>
    <name evidence="4" type="ORF">GCM10009727_02180</name>
</gene>
<dbReference type="InterPro" id="IPR024516">
    <property type="entry name" value="Mce_C"/>
</dbReference>
<comment type="caution">
    <text evidence="4">The sequence shown here is derived from an EMBL/GenBank/DDBJ whole genome shotgun (WGS) entry which is preliminary data.</text>
</comment>
<dbReference type="Pfam" id="PF11887">
    <property type="entry name" value="Mce4_CUP1"/>
    <property type="match status" value="1"/>
</dbReference>